<dbReference type="CDD" id="cd00063">
    <property type="entry name" value="FN3"/>
    <property type="match status" value="2"/>
</dbReference>
<dbReference type="Proteomes" id="UP000178367">
    <property type="component" value="Unassembled WGS sequence"/>
</dbReference>
<evidence type="ECO:0000259" key="2">
    <source>
        <dbReference type="PROSITE" id="PS50853"/>
    </source>
</evidence>
<dbReference type="InterPro" id="IPR036116">
    <property type="entry name" value="FN3_sf"/>
</dbReference>
<name>A0A1F5SHV2_9BACT</name>
<organism evidence="3 4">
    <name type="scientific">Candidatus Falkowbacteria bacterium RIFOXYA2_FULL_47_19</name>
    <dbReference type="NCBI Taxonomy" id="1797994"/>
    <lineage>
        <taxon>Bacteria</taxon>
        <taxon>Candidatus Falkowiibacteriota</taxon>
    </lineage>
</organism>
<dbReference type="Pfam" id="PF00041">
    <property type="entry name" value="fn3"/>
    <property type="match status" value="1"/>
</dbReference>
<evidence type="ECO:0000313" key="3">
    <source>
        <dbReference type="EMBL" id="OGF26244.1"/>
    </source>
</evidence>
<proteinExistence type="predicted"/>
<dbReference type="SUPFAM" id="SSF81296">
    <property type="entry name" value="E set domains"/>
    <property type="match status" value="2"/>
</dbReference>
<feature type="transmembrane region" description="Helical" evidence="1">
    <location>
        <begin position="106"/>
        <end position="128"/>
    </location>
</feature>
<dbReference type="SUPFAM" id="SSF49265">
    <property type="entry name" value="Fibronectin type III"/>
    <property type="match status" value="1"/>
</dbReference>
<dbReference type="STRING" id="1797994.A2227_03085"/>
<feature type="domain" description="Fibronectin type-III" evidence="2">
    <location>
        <begin position="1732"/>
        <end position="1827"/>
    </location>
</feature>
<keyword evidence="1" id="KW-0472">Membrane</keyword>
<dbReference type="SMART" id="SM00060">
    <property type="entry name" value="FN3"/>
    <property type="match status" value="2"/>
</dbReference>
<dbReference type="EMBL" id="MFGB01000016">
    <property type="protein sequence ID" value="OGF26244.1"/>
    <property type="molecule type" value="Genomic_DNA"/>
</dbReference>
<dbReference type="InterPro" id="IPR003961">
    <property type="entry name" value="FN3_dom"/>
</dbReference>
<reference evidence="3 4" key="1">
    <citation type="journal article" date="2016" name="Nat. Commun.">
        <title>Thousands of microbial genomes shed light on interconnected biogeochemical processes in an aquifer system.</title>
        <authorList>
            <person name="Anantharaman K."/>
            <person name="Brown C.T."/>
            <person name="Hug L.A."/>
            <person name="Sharon I."/>
            <person name="Castelle C.J."/>
            <person name="Probst A.J."/>
            <person name="Thomas B.C."/>
            <person name="Singh A."/>
            <person name="Wilkins M.J."/>
            <person name="Karaoz U."/>
            <person name="Brodie E.L."/>
            <person name="Williams K.H."/>
            <person name="Hubbard S.S."/>
            <person name="Banfield J.F."/>
        </authorList>
    </citation>
    <scope>NUCLEOTIDE SEQUENCE [LARGE SCALE GENOMIC DNA]</scope>
</reference>
<keyword evidence="1" id="KW-1133">Transmembrane helix</keyword>
<comment type="caution">
    <text evidence="3">The sequence shown here is derived from an EMBL/GenBank/DDBJ whole genome shotgun (WGS) entry which is preliminary data.</text>
</comment>
<accession>A0A1F5SHV2</accession>
<dbReference type="InterPro" id="IPR014756">
    <property type="entry name" value="Ig_E-set"/>
</dbReference>
<feature type="domain" description="Fibronectin type-III" evidence="2">
    <location>
        <begin position="1633"/>
        <end position="1731"/>
    </location>
</feature>
<feature type="transmembrane region" description="Helical" evidence="1">
    <location>
        <begin position="63"/>
        <end position="85"/>
    </location>
</feature>
<evidence type="ECO:0000256" key="1">
    <source>
        <dbReference type="SAM" id="Phobius"/>
    </source>
</evidence>
<dbReference type="Pfam" id="PF01833">
    <property type="entry name" value="TIG"/>
    <property type="match status" value="1"/>
</dbReference>
<protein>
    <recommendedName>
        <fullName evidence="2">Fibronectin type-III domain-containing protein</fullName>
    </recommendedName>
</protein>
<gene>
    <name evidence="3" type="ORF">A2227_03085</name>
</gene>
<dbReference type="Gene3D" id="2.60.40.10">
    <property type="entry name" value="Immunoglobulins"/>
    <property type="match status" value="5"/>
</dbReference>
<dbReference type="PROSITE" id="PS50853">
    <property type="entry name" value="FN3"/>
    <property type="match status" value="2"/>
</dbReference>
<dbReference type="InterPro" id="IPR002909">
    <property type="entry name" value="IPT_dom"/>
</dbReference>
<sequence>MLKKRNKIIFIAFTVVITLIAVGFVVCTHPVLAQSAADNMLWGGTEGNVQTATGLGNTDPRVIVANVIRIALGFLGVIAVVLIMYGGWLWMTSNGNAAQLEKAKKTLVAAVIGLIIILMSFAIASFVLNSLLSATGGNACNPGDPPRSCGCYGTQVCQADNTWGPCSGVCGGGDVCCPLTGCQAPPCSPGGTVDCDSVPGPTCSSPDNMICDTFFTPGTYFCDPTACTCSPLGGFGDPCDGDSATAVCDATDSMCVSGLRCDDTVGSPTECRCIGAPVIDWVSPPDGARGNLVTIGGRFFGAAPGEVYFNGVLAPFPNTVNPNCTAFWSDNQVIVVVPAGAPMGANVIRLVRSSDTEEDTTDNARGPVIDPGFIVNNTVRPGLCQLSTTTGYYQDIITYQGINLPNGTRTYFGNYTDNIAALNSLFTDPQGRFGTAGVPDMRAGNTTTFASSTNPSNYLNFRVSTLTVTGPYITGFEPSSGPPGQYVTIYGGGFGAARGGSSVSFGATEADYDFPEDCADSVWTDHRVIVKVPDGISGSETIFMDVGSWPQIDTGTLNPAQFSITAGAPAPSICRITPIMGPNNSPVSLYGEYFGAADDTVWFHLNHGQTTHASWLDNPDPNADTIVTTVHQLAVTGPVSVEQSGSIGNSIDFTVGLCTNAPDPDAACGGVCCPSGTFRAGRCATDAAAMGGNGDGFVTIEDCYNRITSSVYEWEFTSETGTSTIPGGLGDPCYVDALTTPGCNPIYGPCQIGLYCDNDPASPTHCTCQTAAALESCSGYSMDQCLNSRFCPNSPGQCSTDPGGSTETVGTCDSSCSSVSPACAGGACSYNSVIDRCVDGSNCDLSPVFYDILNNPAQSYCADYSGAARWHLRTNLSCPTSTPGWIKIPPGNVCVNPNLPCLACANGLECLDDLVAPADEGVCAIAADICPPGATCAANRCELTSTPACECCCEIGQDARDCCVPLECTGSCGSGGSFGECSGCALAGTTQAERNDACNCTGTSGKFCDTADPGYPDGVCRDCTGLAGAADCLNIGVGSCCFDEKDNVDICRGGDGTILGGSCPYWNCLPVPNNDTCNTGAANAVIDGDYRDEVSCVAGCLMNNPANGLGLSCAYQVATNTCDTAVCPAPFGCINEDGSAPTPFNVSGNPDTCGVCCCDPGSADCDPLGLDCQADKSPCTGGSRGLCCGCDTDLDCSLTGIPPVNVGCGIDTCCRARPTIVPNSEMPADDAVNICRNAVFSVTFNQPMSVASFSGNVIVVGDYMDANCPAGTEYLASDIHIKDRSRLASRIYNKMGWLLYRTMETILPSFLAEAYTPPAASRNYCAIAGSTGGSTLSGQTTLTFTPSSLLEGNRLYYVIIKGDENLDSNHGVLSAWGVGFNGGLDLTFNGITYRNSHVWSFRTLTEQSPNNGVCELNRVDVRPESYLFQTTRNDINNENDTNPADPTFDKITDADKVFTAYPLSRDGQVLGAIPGLYDWTWTWTSGAPQVADIAAPGPFPVGGEDKKLVVADAQTTDGYTLLSARAIIGSSVIPTSPAGTVYPGSADVYVFVCENPWPPVIGGLWAPWQDAAGNCTQAAGGCANSYNYEIYYCRDQGQVGTFDDLPAITYDRVIVGENLPGLLKEYYFFREAAPVSTTTLNVTNGGTGGSVTATWNPPVAGASGYRLYWGTSPGFYGSNVDAGNILSYNITGLTDDIPYYFNITSYNAAGAESGMNGEFGPVIPRDTTAPLAPTGLTGTAGNGEARLSWNPDTTGSIADYTVYFRSGSGCAGATPPACYGNSEDIGLDEEIIISGLTAGTNYYFAITGSDDAGNESGYSNEVMVMPN</sequence>
<dbReference type="InterPro" id="IPR013783">
    <property type="entry name" value="Ig-like_fold"/>
</dbReference>
<evidence type="ECO:0000313" key="4">
    <source>
        <dbReference type="Proteomes" id="UP000178367"/>
    </source>
</evidence>
<keyword evidence="1" id="KW-0812">Transmembrane</keyword>